<keyword evidence="2" id="KW-1185">Reference proteome</keyword>
<dbReference type="AlphaFoldDB" id="A0AAN9LXI6"/>
<protein>
    <submittedName>
        <fullName evidence="1">Uncharacterized protein</fullName>
    </submittedName>
</protein>
<evidence type="ECO:0000313" key="1">
    <source>
        <dbReference type="EMBL" id="KAK7343947.1"/>
    </source>
</evidence>
<reference evidence="1 2" key="1">
    <citation type="submission" date="2024-01" db="EMBL/GenBank/DDBJ databases">
        <title>The genomes of 5 underutilized Papilionoideae crops provide insights into root nodulation and disease resistanc.</title>
        <authorList>
            <person name="Jiang F."/>
        </authorList>
    </citation>
    <scope>NUCLEOTIDE SEQUENCE [LARGE SCALE GENOMIC DNA]</scope>
    <source>
        <strain evidence="1">LVBAO_FW01</strain>
        <tissue evidence="1">Leaves</tissue>
    </source>
</reference>
<sequence length="69" mass="7912">MRLNLDHCQMVALTIYNPCVTVKLCNKLQSQIGFEAGMDYNLLIGGTCEKEKCNGINTCTNFWWFLKSF</sequence>
<dbReference type="EMBL" id="JAYMYQ010000003">
    <property type="protein sequence ID" value="KAK7343947.1"/>
    <property type="molecule type" value="Genomic_DNA"/>
</dbReference>
<dbReference type="Proteomes" id="UP001367508">
    <property type="component" value="Unassembled WGS sequence"/>
</dbReference>
<evidence type="ECO:0000313" key="2">
    <source>
        <dbReference type="Proteomes" id="UP001367508"/>
    </source>
</evidence>
<proteinExistence type="predicted"/>
<organism evidence="1 2">
    <name type="scientific">Canavalia gladiata</name>
    <name type="common">Sword bean</name>
    <name type="synonym">Dolichos gladiatus</name>
    <dbReference type="NCBI Taxonomy" id="3824"/>
    <lineage>
        <taxon>Eukaryota</taxon>
        <taxon>Viridiplantae</taxon>
        <taxon>Streptophyta</taxon>
        <taxon>Embryophyta</taxon>
        <taxon>Tracheophyta</taxon>
        <taxon>Spermatophyta</taxon>
        <taxon>Magnoliopsida</taxon>
        <taxon>eudicotyledons</taxon>
        <taxon>Gunneridae</taxon>
        <taxon>Pentapetalae</taxon>
        <taxon>rosids</taxon>
        <taxon>fabids</taxon>
        <taxon>Fabales</taxon>
        <taxon>Fabaceae</taxon>
        <taxon>Papilionoideae</taxon>
        <taxon>50 kb inversion clade</taxon>
        <taxon>NPAAA clade</taxon>
        <taxon>indigoferoid/millettioid clade</taxon>
        <taxon>Phaseoleae</taxon>
        <taxon>Canavalia</taxon>
    </lineage>
</organism>
<name>A0AAN9LXI6_CANGL</name>
<comment type="caution">
    <text evidence="1">The sequence shown here is derived from an EMBL/GenBank/DDBJ whole genome shotgun (WGS) entry which is preliminary data.</text>
</comment>
<accession>A0AAN9LXI6</accession>
<gene>
    <name evidence="1" type="ORF">VNO77_13090</name>
</gene>